<protein>
    <recommendedName>
        <fullName evidence="9">F-box domain-containing protein</fullName>
    </recommendedName>
</protein>
<evidence type="ECO:0008006" key="9">
    <source>
        <dbReference type="Google" id="ProtNLM"/>
    </source>
</evidence>
<feature type="chain" id="PRO_5036227166" description="F-box domain-containing protein" evidence="2">
    <location>
        <begin position="25"/>
        <end position="679"/>
    </location>
</feature>
<evidence type="ECO:0000313" key="3">
    <source>
        <dbReference type="EMBL" id="CAF1293526.1"/>
    </source>
</evidence>
<name>A0A815D682_9BILA</name>
<dbReference type="EMBL" id="CAJNOI010000497">
    <property type="protein sequence ID" value="CAF1293856.1"/>
    <property type="molecule type" value="Genomic_DNA"/>
</dbReference>
<proteinExistence type="predicted"/>
<dbReference type="EMBL" id="CAJNOM010000846">
    <property type="protein sequence ID" value="CAF1570935.1"/>
    <property type="molecule type" value="Genomic_DNA"/>
</dbReference>
<keyword evidence="1" id="KW-1133">Transmembrane helix</keyword>
<dbReference type="EMBL" id="CAJNOM010000848">
    <property type="protein sequence ID" value="CAF1571227.1"/>
    <property type="molecule type" value="Genomic_DNA"/>
</dbReference>
<accession>A0A815D682</accession>
<keyword evidence="1" id="KW-0812">Transmembrane</keyword>
<dbReference type="AlphaFoldDB" id="A0A815D682"/>
<feature type="transmembrane region" description="Helical" evidence="1">
    <location>
        <begin position="581"/>
        <end position="602"/>
    </location>
</feature>
<evidence type="ECO:0000256" key="2">
    <source>
        <dbReference type="SAM" id="SignalP"/>
    </source>
</evidence>
<evidence type="ECO:0000313" key="6">
    <source>
        <dbReference type="EMBL" id="CAF1571227.1"/>
    </source>
</evidence>
<gene>
    <name evidence="3" type="ORF">BJG266_LOCUS31878</name>
    <name evidence="4" type="ORF">BJG266_LOCUS31896</name>
    <name evidence="5" type="ORF">QVE165_LOCUS48823</name>
    <name evidence="6" type="ORF">QVE165_LOCUS48856</name>
</gene>
<dbReference type="Proteomes" id="UP000663832">
    <property type="component" value="Unassembled WGS sequence"/>
</dbReference>
<organism evidence="3 8">
    <name type="scientific">Adineta steineri</name>
    <dbReference type="NCBI Taxonomy" id="433720"/>
    <lineage>
        <taxon>Eukaryota</taxon>
        <taxon>Metazoa</taxon>
        <taxon>Spiralia</taxon>
        <taxon>Gnathifera</taxon>
        <taxon>Rotifera</taxon>
        <taxon>Eurotatoria</taxon>
        <taxon>Bdelloidea</taxon>
        <taxon>Adinetida</taxon>
        <taxon>Adinetidae</taxon>
        <taxon>Adineta</taxon>
    </lineage>
</organism>
<evidence type="ECO:0000313" key="8">
    <source>
        <dbReference type="Proteomes" id="UP000663877"/>
    </source>
</evidence>
<keyword evidence="7" id="KW-1185">Reference proteome</keyword>
<reference evidence="3" key="1">
    <citation type="submission" date="2021-02" db="EMBL/GenBank/DDBJ databases">
        <authorList>
            <person name="Nowell W R."/>
        </authorList>
    </citation>
    <scope>NUCLEOTIDE SEQUENCE</scope>
</reference>
<dbReference type="Proteomes" id="UP000663877">
    <property type="component" value="Unassembled WGS sequence"/>
</dbReference>
<feature type="signal peptide" evidence="2">
    <location>
        <begin position="1"/>
        <end position="24"/>
    </location>
</feature>
<evidence type="ECO:0000313" key="4">
    <source>
        <dbReference type="EMBL" id="CAF1293856.1"/>
    </source>
</evidence>
<feature type="transmembrane region" description="Helical" evidence="1">
    <location>
        <begin position="614"/>
        <end position="635"/>
    </location>
</feature>
<dbReference type="EMBL" id="CAJNOI010000496">
    <property type="protein sequence ID" value="CAF1293526.1"/>
    <property type="molecule type" value="Genomic_DNA"/>
</dbReference>
<keyword evidence="2" id="KW-0732">Signal</keyword>
<evidence type="ECO:0000313" key="7">
    <source>
        <dbReference type="Proteomes" id="UP000663832"/>
    </source>
</evidence>
<keyword evidence="1" id="KW-0472">Membrane</keyword>
<comment type="caution">
    <text evidence="3">The sequence shown here is derived from an EMBL/GenBank/DDBJ whole genome shotgun (WGS) entry which is preliminary data.</text>
</comment>
<evidence type="ECO:0000313" key="5">
    <source>
        <dbReference type="EMBL" id="CAF1570935.1"/>
    </source>
</evidence>
<feature type="transmembrane region" description="Helical" evidence="1">
    <location>
        <begin position="647"/>
        <end position="674"/>
    </location>
</feature>
<evidence type="ECO:0000256" key="1">
    <source>
        <dbReference type="SAM" id="Phobius"/>
    </source>
</evidence>
<sequence>MNRICLFDLLPIELLHILFNYFWAHEILYTFSDVSDYMNAVLRTYSTYRLDLKSIEIFHFNLICRLIRAEQVIYLRFSDDNNTPGLSEQFLSHFQIEHFTQIRSLVLDAIEITSLESIFSNLHRLDQLHSLSYNSSMIRYVNRGERTDRSNEINRILRNVRESYMLIAPQLTHLHLRKSILTKTIQFPSLLRLKLEKCSMKDLRIIFLHAPLLKSLDVSIQNEEPTCDFILKSIQFTRLHMKVKNILLSMDIMEQFILKFPNLKYLTLEIHGQYDIVNAQRWEKLTSNFITFNFKFFLLNSSYSNLNSFRTSFWLEEKHWFIASDSNSIFSVPYFAPLEMTLPGYLFLDCNISDNHILYDKITKLIINDIPDNKSDYRFLHIKALDFKSLISLESLLSIINLNQIEYLSIPSIQDILIFNSYLSIMPKLFSLTILLPITAERMEEMQNYQFKQIHNLTIYLSYKNTKYIIESLFRLFPHTKRIVCTTHLKSLDNIIRIVHGFQDLTHASFYSNCLFSTRENTYCFDTKLNLCEKRIFTSRIYSLTNYVSKYNINIWLKDEVVSPKKYWSLPRVYYWYRLKYILLSNFTFNIVLVQAVNFFLIEYKNIINSRINIELISNLFLMFSFCILLLIIFTKITRYFSSATKIWILNVIALYYIIYILKKSLIFIMTLLYKKNIK</sequence>
<dbReference type="OrthoDB" id="9999981at2759"/>